<evidence type="ECO:0000313" key="1">
    <source>
        <dbReference type="EMBL" id="PIO59541.1"/>
    </source>
</evidence>
<keyword evidence="2" id="KW-1185">Reference proteome</keyword>
<dbReference type="EMBL" id="KZ357591">
    <property type="protein sequence ID" value="PIO59541.1"/>
    <property type="molecule type" value="Genomic_DNA"/>
</dbReference>
<proteinExistence type="predicted"/>
<gene>
    <name evidence="1" type="ORF">TELCIR_18995</name>
</gene>
<name>A0A2G9TNJ5_TELCI</name>
<dbReference type="OrthoDB" id="8117402at2759"/>
<evidence type="ECO:0000313" key="2">
    <source>
        <dbReference type="Proteomes" id="UP000230423"/>
    </source>
</evidence>
<dbReference type="AlphaFoldDB" id="A0A2G9TNJ5"/>
<protein>
    <submittedName>
        <fullName evidence="1">Uncharacterized protein</fullName>
    </submittedName>
</protein>
<reference evidence="1 2" key="1">
    <citation type="submission" date="2015-09" db="EMBL/GenBank/DDBJ databases">
        <title>Draft genome of the parasitic nematode Teladorsagia circumcincta isolate WARC Sus (inbred).</title>
        <authorList>
            <person name="Mitreva M."/>
        </authorList>
    </citation>
    <scope>NUCLEOTIDE SEQUENCE [LARGE SCALE GENOMIC DNA]</scope>
    <source>
        <strain evidence="1 2">S</strain>
    </source>
</reference>
<dbReference type="Proteomes" id="UP000230423">
    <property type="component" value="Unassembled WGS sequence"/>
</dbReference>
<sequence length="125" mass="14310">MVDPNNADSEKSNLLDHYSDFLDKDRSSSIIGVDRVQNIEYTSSDVDRVDWLKNLLVSRFPNEIYSDDNRTVVPLTMDERVEIVLLAGDRNHQTLQCHCGEWPLRQGCPEAVFIGSFVPINVLRM</sequence>
<organism evidence="1 2">
    <name type="scientific">Teladorsagia circumcincta</name>
    <name type="common">Brown stomach worm</name>
    <name type="synonym">Ostertagia circumcincta</name>
    <dbReference type="NCBI Taxonomy" id="45464"/>
    <lineage>
        <taxon>Eukaryota</taxon>
        <taxon>Metazoa</taxon>
        <taxon>Ecdysozoa</taxon>
        <taxon>Nematoda</taxon>
        <taxon>Chromadorea</taxon>
        <taxon>Rhabditida</taxon>
        <taxon>Rhabditina</taxon>
        <taxon>Rhabditomorpha</taxon>
        <taxon>Strongyloidea</taxon>
        <taxon>Trichostrongylidae</taxon>
        <taxon>Teladorsagia</taxon>
    </lineage>
</organism>
<accession>A0A2G9TNJ5</accession>